<dbReference type="Ensembl" id="ENSPSMT00000011306.1">
    <property type="protein sequence ID" value="ENSPSMP00000009645.1"/>
    <property type="gene ID" value="ENSPSMG00000007058.1"/>
</dbReference>
<keyword evidence="3" id="KW-1185">Reference proteome</keyword>
<accession>A0A8C8Z4B4</accession>
<reference evidence="2" key="2">
    <citation type="submission" date="2025-09" db="UniProtKB">
        <authorList>
            <consortium name="Ensembl"/>
        </authorList>
    </citation>
    <scope>IDENTIFICATION</scope>
</reference>
<gene>
    <name evidence="2" type="primary">MYOCOS</name>
</gene>
<protein>
    <submittedName>
        <fullName evidence="2">Myocilin opposite strand</fullName>
    </submittedName>
</protein>
<name>A0A8C8Z4B4_PROSS</name>
<evidence type="ECO:0000256" key="1">
    <source>
        <dbReference type="SAM" id="MobiDB-lite"/>
    </source>
</evidence>
<dbReference type="Proteomes" id="UP000694414">
    <property type="component" value="Unplaced"/>
</dbReference>
<proteinExistence type="predicted"/>
<organism evidence="2 3">
    <name type="scientific">Prolemur simus</name>
    <name type="common">Greater bamboo lemur</name>
    <name type="synonym">Hapalemur simus</name>
    <dbReference type="NCBI Taxonomy" id="1328070"/>
    <lineage>
        <taxon>Eukaryota</taxon>
        <taxon>Metazoa</taxon>
        <taxon>Chordata</taxon>
        <taxon>Craniata</taxon>
        <taxon>Vertebrata</taxon>
        <taxon>Euteleostomi</taxon>
        <taxon>Mammalia</taxon>
        <taxon>Eutheria</taxon>
        <taxon>Euarchontoglires</taxon>
        <taxon>Primates</taxon>
        <taxon>Strepsirrhini</taxon>
        <taxon>Lemuriformes</taxon>
        <taxon>Lemuridae</taxon>
        <taxon>Prolemur</taxon>
    </lineage>
</organism>
<feature type="region of interest" description="Disordered" evidence="1">
    <location>
        <begin position="34"/>
        <end position="80"/>
    </location>
</feature>
<reference evidence="2" key="1">
    <citation type="submission" date="2025-08" db="UniProtKB">
        <authorList>
            <consortium name="Ensembl"/>
        </authorList>
    </citation>
    <scope>IDENTIFICATION</scope>
</reference>
<evidence type="ECO:0000313" key="2">
    <source>
        <dbReference type="Ensembl" id="ENSPSMP00000009645.1"/>
    </source>
</evidence>
<dbReference type="GeneTree" id="ENSGT01050000245064"/>
<evidence type="ECO:0000313" key="3">
    <source>
        <dbReference type="Proteomes" id="UP000694414"/>
    </source>
</evidence>
<dbReference type="AlphaFoldDB" id="A0A8C8Z4B4"/>
<sequence>MAQRSPEVNAINLPYKDLASEVTRRRVTMDTREEIITRKSDEAKETLSRLGSEQALPPGVAHREVPPAPPPSPAEWSTDS</sequence>
<feature type="compositionally biased region" description="Basic and acidic residues" evidence="1">
    <location>
        <begin position="34"/>
        <end position="47"/>
    </location>
</feature>